<dbReference type="PATRIC" id="fig|272562.8.peg.3547"/>
<organism evidence="1 2">
    <name type="scientific">Clostridium acetobutylicum (strain ATCC 824 / DSM 792 / JCM 1419 / IAM 19013 / LMG 5710 / NBRC 13948 / NRRL B-527 / VKM B-1787 / 2291 / W)</name>
    <dbReference type="NCBI Taxonomy" id="272562"/>
    <lineage>
        <taxon>Bacteria</taxon>
        <taxon>Bacillati</taxon>
        <taxon>Bacillota</taxon>
        <taxon>Clostridia</taxon>
        <taxon>Eubacteriales</taxon>
        <taxon>Clostridiaceae</taxon>
        <taxon>Clostridium</taxon>
    </lineage>
</organism>
<dbReference type="OrthoDB" id="1927784at2"/>
<dbReference type="STRING" id="272562.CA_C3366"/>
<dbReference type="AlphaFoldDB" id="Q97DV4"/>
<reference evidence="1 2" key="1">
    <citation type="journal article" date="2001" name="J. Bacteriol.">
        <title>Genome sequence and comparative analysis of the solvent-producing bacterium Clostridium acetobutylicum.</title>
        <authorList>
            <person name="Nolling J."/>
            <person name="Breton G."/>
            <person name="Omelchenko M.V."/>
            <person name="Makarova K.S."/>
            <person name="Zeng Q."/>
            <person name="Gibson R."/>
            <person name="Lee H.M."/>
            <person name="Dubois J."/>
            <person name="Qiu D."/>
            <person name="Hitti J."/>
            <person name="Wolf Y.I."/>
            <person name="Tatusov R.L."/>
            <person name="Sabathe F."/>
            <person name="Doucette-Stamm L."/>
            <person name="Soucaille P."/>
            <person name="Daly M.J."/>
            <person name="Bennett G.N."/>
            <person name="Koonin E.V."/>
            <person name="Smith D.R."/>
        </authorList>
    </citation>
    <scope>NUCLEOTIDE SEQUENCE [LARGE SCALE GENOMIC DNA]</scope>
    <source>
        <strain evidence="2">ATCC 824 / DSM 792 / JCM 1419 / LMG 5710 / VKM B-1787</strain>
    </source>
</reference>
<dbReference type="GeneID" id="44999860"/>
<proteinExistence type="predicted"/>
<dbReference type="PIR" id="G97313">
    <property type="entry name" value="G97313"/>
</dbReference>
<dbReference type="Proteomes" id="UP000000814">
    <property type="component" value="Chromosome"/>
</dbReference>
<name>Q97DV4_CLOAB</name>
<evidence type="ECO:0000313" key="2">
    <source>
        <dbReference type="Proteomes" id="UP000000814"/>
    </source>
</evidence>
<gene>
    <name evidence="1" type="ordered locus">CA_C3366</name>
</gene>
<dbReference type="RefSeq" id="WP_010966638.1">
    <property type="nucleotide sequence ID" value="NC_003030.1"/>
</dbReference>
<dbReference type="HOGENOM" id="CLU_2192364_0_0_9"/>
<dbReference type="EMBL" id="AE001437">
    <property type="protein sequence ID" value="AAK81298.1"/>
    <property type="molecule type" value="Genomic_DNA"/>
</dbReference>
<accession>Q97DV4</accession>
<dbReference type="KEGG" id="cac:CA_C3366"/>
<protein>
    <submittedName>
        <fullName evidence="1">Uncharacterized protein</fullName>
    </submittedName>
</protein>
<sequence>MNLEEWLSEHDVKEMVLKNYKNYIFYYKEEEPEDYNEVFGDKKEKDIKIIFHSVAYVINTWQNYDTNDGTYKYISVKIRLEYNDDEFAEYEVIYGLDGEYHDDYFREI</sequence>
<evidence type="ECO:0000313" key="1">
    <source>
        <dbReference type="EMBL" id="AAK81298.1"/>
    </source>
</evidence>
<keyword evidence="2" id="KW-1185">Reference proteome</keyword>